<name>A0A5C6DSG7_9BACT</name>
<dbReference type="EMBL" id="SJPV01000004">
    <property type="protein sequence ID" value="TWU38431.1"/>
    <property type="molecule type" value="Genomic_DNA"/>
</dbReference>
<comment type="caution">
    <text evidence="2">The sequence shown here is derived from an EMBL/GenBank/DDBJ whole genome shotgun (WGS) entry which is preliminary data.</text>
</comment>
<dbReference type="AlphaFoldDB" id="A0A5C6DSG7"/>
<dbReference type="GO" id="GO:0005524">
    <property type="term" value="F:ATP binding"/>
    <property type="evidence" value="ECO:0007669"/>
    <property type="project" value="InterPro"/>
</dbReference>
<dbReference type="RefSeq" id="WP_146526741.1">
    <property type="nucleotide sequence ID" value="NZ_SJPV01000004.1"/>
</dbReference>
<dbReference type="OrthoDB" id="9805906at2"/>
<proteinExistence type="predicted"/>
<feature type="domain" description="Peptidase C39" evidence="1">
    <location>
        <begin position="10"/>
        <end position="76"/>
    </location>
</feature>
<dbReference type="InterPro" id="IPR005074">
    <property type="entry name" value="Peptidase_C39"/>
</dbReference>
<dbReference type="Proteomes" id="UP000319143">
    <property type="component" value="Unassembled WGS sequence"/>
</dbReference>
<dbReference type="Pfam" id="PF03412">
    <property type="entry name" value="Peptidase_C39"/>
    <property type="match status" value="1"/>
</dbReference>
<evidence type="ECO:0000313" key="3">
    <source>
        <dbReference type="Proteomes" id="UP000319143"/>
    </source>
</evidence>
<gene>
    <name evidence="2" type="ORF">Poly41_29070</name>
</gene>
<accession>A0A5C6DSG7</accession>
<evidence type="ECO:0000259" key="1">
    <source>
        <dbReference type="Pfam" id="PF03412"/>
    </source>
</evidence>
<sequence>MTAQHLEIEIQPQPSETSCGPTCLAAVYQYWNRAVPLDRLITEIGQLDGGGTLAVELGCDALRRGFTADIVTYNLQLFDPTWFDANGEVLSRKVLASKLRAQQGAKSQRDDVDQHRLTTATEAYLQFLTLGGRVRMQPLDDHLIIRSLSAGVPILCGLSATYLYHESRERSVTHAGVHSTVADDIEGDPTGHFVVLHGYCPKDRVVRVADPLHPNPMAPTNKYIASLARVASAILLGIITFDANLLTIQTK</sequence>
<keyword evidence="3" id="KW-1185">Reference proteome</keyword>
<reference evidence="2 3" key="1">
    <citation type="submission" date="2019-02" db="EMBL/GenBank/DDBJ databases">
        <title>Deep-cultivation of Planctomycetes and their phenomic and genomic characterization uncovers novel biology.</title>
        <authorList>
            <person name="Wiegand S."/>
            <person name="Jogler M."/>
            <person name="Boedeker C."/>
            <person name="Pinto D."/>
            <person name="Vollmers J."/>
            <person name="Rivas-Marin E."/>
            <person name="Kohn T."/>
            <person name="Peeters S.H."/>
            <person name="Heuer A."/>
            <person name="Rast P."/>
            <person name="Oberbeckmann S."/>
            <person name="Bunk B."/>
            <person name="Jeske O."/>
            <person name="Meyerdierks A."/>
            <person name="Storesund J.E."/>
            <person name="Kallscheuer N."/>
            <person name="Luecker S."/>
            <person name="Lage O.M."/>
            <person name="Pohl T."/>
            <person name="Merkel B.J."/>
            <person name="Hornburger P."/>
            <person name="Mueller R.-W."/>
            <person name="Bruemmer F."/>
            <person name="Labrenz M."/>
            <person name="Spormann A.M."/>
            <person name="Op Den Camp H."/>
            <person name="Overmann J."/>
            <person name="Amann R."/>
            <person name="Jetten M.S.M."/>
            <person name="Mascher T."/>
            <person name="Medema M.H."/>
            <person name="Devos D.P."/>
            <person name="Kaster A.-K."/>
            <person name="Ovreas L."/>
            <person name="Rohde M."/>
            <person name="Galperin M.Y."/>
            <person name="Jogler C."/>
        </authorList>
    </citation>
    <scope>NUCLEOTIDE SEQUENCE [LARGE SCALE GENOMIC DNA]</scope>
    <source>
        <strain evidence="2 3">Poly41</strain>
    </source>
</reference>
<organism evidence="2 3">
    <name type="scientific">Novipirellula artificiosorum</name>
    <dbReference type="NCBI Taxonomy" id="2528016"/>
    <lineage>
        <taxon>Bacteria</taxon>
        <taxon>Pseudomonadati</taxon>
        <taxon>Planctomycetota</taxon>
        <taxon>Planctomycetia</taxon>
        <taxon>Pirellulales</taxon>
        <taxon>Pirellulaceae</taxon>
        <taxon>Novipirellula</taxon>
    </lineage>
</organism>
<protein>
    <submittedName>
        <fullName evidence="2">Peptidase C39 family protein</fullName>
    </submittedName>
</protein>
<dbReference type="GO" id="GO:0008233">
    <property type="term" value="F:peptidase activity"/>
    <property type="evidence" value="ECO:0007669"/>
    <property type="project" value="InterPro"/>
</dbReference>
<dbReference type="GO" id="GO:0016020">
    <property type="term" value="C:membrane"/>
    <property type="evidence" value="ECO:0007669"/>
    <property type="project" value="InterPro"/>
</dbReference>
<evidence type="ECO:0000313" key="2">
    <source>
        <dbReference type="EMBL" id="TWU38431.1"/>
    </source>
</evidence>
<dbReference type="Gene3D" id="3.90.70.10">
    <property type="entry name" value="Cysteine proteinases"/>
    <property type="match status" value="1"/>
</dbReference>
<dbReference type="GO" id="GO:0006508">
    <property type="term" value="P:proteolysis"/>
    <property type="evidence" value="ECO:0007669"/>
    <property type="project" value="InterPro"/>
</dbReference>